<dbReference type="Gene3D" id="1.20.1250.20">
    <property type="entry name" value="MFS general substrate transporter like domains"/>
    <property type="match status" value="1"/>
</dbReference>
<evidence type="ECO:0000256" key="3">
    <source>
        <dbReference type="ARBA" id="ARBA00022692"/>
    </source>
</evidence>
<evidence type="ECO:0000256" key="4">
    <source>
        <dbReference type="ARBA" id="ARBA00022989"/>
    </source>
</evidence>
<feature type="transmembrane region" description="Helical" evidence="6">
    <location>
        <begin position="203"/>
        <end position="225"/>
    </location>
</feature>
<name>A0A166UKI7_9AGAM</name>
<dbReference type="PROSITE" id="PS50850">
    <property type="entry name" value="MFS"/>
    <property type="match status" value="1"/>
</dbReference>
<sequence length="483" mass="52319">MTAFIDEETPLLISEQQTRKKPTPIPWRQFGLILILQLAEPLTSQVIYPFAPQLIRDLGITNGDETRVGYYVGMMQSLFFATQALTVLNWSRLSDIVGRRPVILLGLFGLSMSMYSFGLSKTFWGLVFSRCLNGALNGNIGVLKSLVSEVTDSTNIAQAYSYMPIAWSTGGVLGPLVGGMLSRPADRFPDIFGNSEFLQKYPYFLPCAVPATFSLIAWMATYFFLEETVTNPLSFSSLFRKTPTPTDSSQAVDAMSAEDKNPQGKVYGITDLMIPRVMTAAAAYAGLSLVDISFRAIQPLFFSTPIASGGLGLDPPTIGKVLAFFGILNGLLNVFFFRPFHDRLGTKYLFMTGVAAAVPVFAMFPLLSAIAKTQGLSISLWAGVAVQVVFSVLLNLSYGCIFIYINAASPNRASLGGTNGICQCIVSCTRAFGPALANSLFSLSMENGYLGGALVYYVLTGVVFVALGLGSRLPRRLWGSDSI</sequence>
<dbReference type="Pfam" id="PF07690">
    <property type="entry name" value="MFS_1"/>
    <property type="match status" value="1"/>
</dbReference>
<dbReference type="GO" id="GO:0016020">
    <property type="term" value="C:membrane"/>
    <property type="evidence" value="ECO:0007669"/>
    <property type="project" value="UniProtKB-SubCell"/>
</dbReference>
<accession>A0A166UKI7</accession>
<evidence type="ECO:0000256" key="6">
    <source>
        <dbReference type="SAM" id="Phobius"/>
    </source>
</evidence>
<feature type="transmembrane region" description="Helical" evidence="6">
    <location>
        <begin position="348"/>
        <end position="368"/>
    </location>
</feature>
<feature type="transmembrane region" description="Helical" evidence="6">
    <location>
        <begin position="380"/>
        <end position="405"/>
    </location>
</feature>
<keyword evidence="4 6" id="KW-1133">Transmembrane helix</keyword>
<organism evidence="8 9">
    <name type="scientific">Athelia psychrophila</name>
    <dbReference type="NCBI Taxonomy" id="1759441"/>
    <lineage>
        <taxon>Eukaryota</taxon>
        <taxon>Fungi</taxon>
        <taxon>Dikarya</taxon>
        <taxon>Basidiomycota</taxon>
        <taxon>Agaricomycotina</taxon>
        <taxon>Agaricomycetes</taxon>
        <taxon>Agaricomycetidae</taxon>
        <taxon>Atheliales</taxon>
        <taxon>Atheliaceae</taxon>
        <taxon>Athelia</taxon>
    </lineage>
</organism>
<evidence type="ECO:0000313" key="9">
    <source>
        <dbReference type="Proteomes" id="UP000076532"/>
    </source>
</evidence>
<evidence type="ECO:0000259" key="7">
    <source>
        <dbReference type="PROSITE" id="PS50850"/>
    </source>
</evidence>
<keyword evidence="5 6" id="KW-0472">Membrane</keyword>
<reference evidence="8 9" key="1">
    <citation type="journal article" date="2016" name="Mol. Biol. Evol.">
        <title>Comparative Genomics of Early-Diverging Mushroom-Forming Fungi Provides Insights into the Origins of Lignocellulose Decay Capabilities.</title>
        <authorList>
            <person name="Nagy L.G."/>
            <person name="Riley R."/>
            <person name="Tritt A."/>
            <person name="Adam C."/>
            <person name="Daum C."/>
            <person name="Floudas D."/>
            <person name="Sun H."/>
            <person name="Yadav J.S."/>
            <person name="Pangilinan J."/>
            <person name="Larsson K.H."/>
            <person name="Matsuura K."/>
            <person name="Barry K."/>
            <person name="Labutti K."/>
            <person name="Kuo R."/>
            <person name="Ohm R.A."/>
            <person name="Bhattacharya S.S."/>
            <person name="Shirouzu T."/>
            <person name="Yoshinaga Y."/>
            <person name="Martin F.M."/>
            <person name="Grigoriev I.V."/>
            <person name="Hibbett D.S."/>
        </authorList>
    </citation>
    <scope>NUCLEOTIDE SEQUENCE [LARGE SCALE GENOMIC DNA]</scope>
    <source>
        <strain evidence="8 9">CBS 109695</strain>
    </source>
</reference>
<evidence type="ECO:0000256" key="5">
    <source>
        <dbReference type="ARBA" id="ARBA00023136"/>
    </source>
</evidence>
<dbReference type="InterPro" id="IPR020846">
    <property type="entry name" value="MFS_dom"/>
</dbReference>
<dbReference type="InterPro" id="IPR001958">
    <property type="entry name" value="Tet-R_TetA/multi-R_MdtG-like"/>
</dbReference>
<dbReference type="OrthoDB" id="419616at2759"/>
<dbReference type="Proteomes" id="UP000076532">
    <property type="component" value="Unassembled WGS sequence"/>
</dbReference>
<dbReference type="InterPro" id="IPR011701">
    <property type="entry name" value="MFS"/>
</dbReference>
<protein>
    <submittedName>
        <fullName evidence="8">MFS general substrate transporter</fullName>
    </submittedName>
</protein>
<evidence type="ECO:0000313" key="8">
    <source>
        <dbReference type="EMBL" id="KZP31781.1"/>
    </source>
</evidence>
<keyword evidence="9" id="KW-1185">Reference proteome</keyword>
<dbReference type="SUPFAM" id="SSF103473">
    <property type="entry name" value="MFS general substrate transporter"/>
    <property type="match status" value="1"/>
</dbReference>
<keyword evidence="3 6" id="KW-0812">Transmembrane</keyword>
<dbReference type="PRINTS" id="PR01035">
    <property type="entry name" value="TCRTETA"/>
</dbReference>
<feature type="transmembrane region" description="Helical" evidence="6">
    <location>
        <begin position="68"/>
        <end position="90"/>
    </location>
</feature>
<proteinExistence type="predicted"/>
<dbReference type="PANTHER" id="PTHR23504">
    <property type="entry name" value="MAJOR FACILITATOR SUPERFAMILY DOMAIN-CONTAINING PROTEIN 10"/>
    <property type="match status" value="1"/>
</dbReference>
<feature type="domain" description="Major facilitator superfamily (MFS) profile" evidence="7">
    <location>
        <begin position="29"/>
        <end position="478"/>
    </location>
</feature>
<feature type="transmembrane region" description="Helical" evidence="6">
    <location>
        <begin position="318"/>
        <end position="336"/>
    </location>
</feature>
<feature type="transmembrane region" description="Helical" evidence="6">
    <location>
        <begin position="162"/>
        <end position="182"/>
    </location>
</feature>
<dbReference type="InterPro" id="IPR036259">
    <property type="entry name" value="MFS_trans_sf"/>
</dbReference>
<keyword evidence="2" id="KW-0813">Transport</keyword>
<gene>
    <name evidence="8" type="ORF">FIBSPDRAFT_1037334</name>
</gene>
<evidence type="ECO:0000256" key="1">
    <source>
        <dbReference type="ARBA" id="ARBA00004141"/>
    </source>
</evidence>
<feature type="transmembrane region" description="Helical" evidence="6">
    <location>
        <begin position="102"/>
        <end position="120"/>
    </location>
</feature>
<dbReference type="AlphaFoldDB" id="A0A166UKI7"/>
<feature type="transmembrane region" description="Helical" evidence="6">
    <location>
        <begin position="449"/>
        <end position="469"/>
    </location>
</feature>
<dbReference type="GO" id="GO:0022857">
    <property type="term" value="F:transmembrane transporter activity"/>
    <property type="evidence" value="ECO:0007669"/>
    <property type="project" value="InterPro"/>
</dbReference>
<comment type="subcellular location">
    <subcellularLocation>
        <location evidence="1">Membrane</location>
        <topology evidence="1">Multi-pass membrane protein</topology>
    </subcellularLocation>
</comment>
<dbReference type="EMBL" id="KV417488">
    <property type="protein sequence ID" value="KZP31781.1"/>
    <property type="molecule type" value="Genomic_DNA"/>
</dbReference>
<dbReference type="PANTHER" id="PTHR23504:SF15">
    <property type="entry name" value="MAJOR FACILITATOR SUPERFAMILY (MFS) PROFILE DOMAIN-CONTAINING PROTEIN"/>
    <property type="match status" value="1"/>
</dbReference>
<evidence type="ECO:0000256" key="2">
    <source>
        <dbReference type="ARBA" id="ARBA00022448"/>
    </source>
</evidence>